<gene>
    <name evidence="1" type="ORF">C1H46_009790</name>
</gene>
<dbReference type="AlphaFoldDB" id="A0A540N0L4"/>
<protein>
    <submittedName>
        <fullName evidence="1">Uncharacterized protein</fullName>
    </submittedName>
</protein>
<accession>A0A540N0L4</accession>
<sequence>MQACQLVSRGVKYVDVALGALLTSESRDYGRGRKHLGLRVLEPEVKAASFTKFNIKFGFQCAECSNL</sequence>
<evidence type="ECO:0000313" key="2">
    <source>
        <dbReference type="Proteomes" id="UP000315295"/>
    </source>
</evidence>
<proteinExistence type="predicted"/>
<dbReference type="Proteomes" id="UP000315295">
    <property type="component" value="Unassembled WGS sequence"/>
</dbReference>
<dbReference type="EMBL" id="VIEB01000137">
    <property type="protein sequence ID" value="TQE04597.1"/>
    <property type="molecule type" value="Genomic_DNA"/>
</dbReference>
<keyword evidence="2" id="KW-1185">Reference proteome</keyword>
<reference evidence="1 2" key="1">
    <citation type="journal article" date="2019" name="G3 (Bethesda)">
        <title>Sequencing of a Wild Apple (Malus baccata) Genome Unravels the Differences Between Cultivated and Wild Apple Species Regarding Disease Resistance and Cold Tolerance.</title>
        <authorList>
            <person name="Chen X."/>
        </authorList>
    </citation>
    <scope>NUCLEOTIDE SEQUENCE [LARGE SCALE GENOMIC DNA]</scope>
    <source>
        <strain evidence="2">cv. Shandingzi</strain>
        <tissue evidence="1">Leaves</tissue>
    </source>
</reference>
<organism evidence="1 2">
    <name type="scientific">Malus baccata</name>
    <name type="common">Siberian crab apple</name>
    <name type="synonym">Pyrus baccata</name>
    <dbReference type="NCBI Taxonomy" id="106549"/>
    <lineage>
        <taxon>Eukaryota</taxon>
        <taxon>Viridiplantae</taxon>
        <taxon>Streptophyta</taxon>
        <taxon>Embryophyta</taxon>
        <taxon>Tracheophyta</taxon>
        <taxon>Spermatophyta</taxon>
        <taxon>Magnoliopsida</taxon>
        <taxon>eudicotyledons</taxon>
        <taxon>Gunneridae</taxon>
        <taxon>Pentapetalae</taxon>
        <taxon>rosids</taxon>
        <taxon>fabids</taxon>
        <taxon>Rosales</taxon>
        <taxon>Rosaceae</taxon>
        <taxon>Amygdaloideae</taxon>
        <taxon>Maleae</taxon>
        <taxon>Malus</taxon>
    </lineage>
</organism>
<comment type="caution">
    <text evidence="1">The sequence shown here is derived from an EMBL/GenBank/DDBJ whole genome shotgun (WGS) entry which is preliminary data.</text>
</comment>
<name>A0A540N0L4_MALBA</name>
<evidence type="ECO:0000313" key="1">
    <source>
        <dbReference type="EMBL" id="TQE04597.1"/>
    </source>
</evidence>